<evidence type="ECO:0000313" key="4">
    <source>
        <dbReference type="EMBL" id="AFY96263.1"/>
    </source>
</evidence>
<dbReference type="Proteomes" id="UP000010366">
    <property type="component" value="Chromosome"/>
</dbReference>
<keyword evidence="2" id="KW-0012">Acyltransferase</keyword>
<dbReference type="HOGENOM" id="CLU_087351_1_0_3"/>
<dbReference type="InterPro" id="IPR016181">
    <property type="entry name" value="Acyl_CoA_acyltransferase"/>
</dbReference>
<dbReference type="KEGG" id="cmp:Cha6605_5376"/>
<dbReference type="InterPro" id="IPR050832">
    <property type="entry name" value="Bact_Acetyltransf"/>
</dbReference>
<dbReference type="PANTHER" id="PTHR43877">
    <property type="entry name" value="AMINOALKYLPHOSPHONATE N-ACETYLTRANSFERASE-RELATED-RELATED"/>
    <property type="match status" value="1"/>
</dbReference>
<dbReference type="RefSeq" id="WP_015162346.1">
    <property type="nucleotide sequence ID" value="NC_019697.1"/>
</dbReference>
<protein>
    <submittedName>
        <fullName evidence="4">Acetyltransferase, N-acetylglutamate synthase</fullName>
    </submittedName>
</protein>
<dbReference type="CDD" id="cd04301">
    <property type="entry name" value="NAT_SF"/>
    <property type="match status" value="1"/>
</dbReference>
<reference evidence="4 5" key="1">
    <citation type="submission" date="2012-05" db="EMBL/GenBank/DDBJ databases">
        <title>Finished chromosome of genome of Chamaesiphon sp. PCC 6605.</title>
        <authorList>
            <consortium name="US DOE Joint Genome Institute"/>
            <person name="Gugger M."/>
            <person name="Coursin T."/>
            <person name="Rippka R."/>
            <person name="Tandeau De Marsac N."/>
            <person name="Huntemann M."/>
            <person name="Wei C.-L."/>
            <person name="Han J."/>
            <person name="Detter J.C."/>
            <person name="Han C."/>
            <person name="Tapia R."/>
            <person name="Chen A."/>
            <person name="Kyrpides N."/>
            <person name="Mavromatis K."/>
            <person name="Markowitz V."/>
            <person name="Szeto E."/>
            <person name="Ivanova N."/>
            <person name="Pagani I."/>
            <person name="Pati A."/>
            <person name="Goodwin L."/>
            <person name="Nordberg H.P."/>
            <person name="Cantor M.N."/>
            <person name="Hua S.X."/>
            <person name="Woyke T."/>
            <person name="Kerfeld C.A."/>
        </authorList>
    </citation>
    <scope>NUCLEOTIDE SEQUENCE [LARGE SCALE GENOMIC DNA]</scope>
    <source>
        <strain evidence="5">ATCC 27169 / PCC 6605</strain>
    </source>
</reference>
<dbReference type="EMBL" id="CP003600">
    <property type="protein sequence ID" value="AFY96263.1"/>
    <property type="molecule type" value="Genomic_DNA"/>
</dbReference>
<dbReference type="PANTHER" id="PTHR43877:SF1">
    <property type="entry name" value="ACETYLTRANSFERASE"/>
    <property type="match status" value="1"/>
</dbReference>
<proteinExistence type="predicted"/>
<dbReference type="Pfam" id="PF13508">
    <property type="entry name" value="Acetyltransf_7"/>
    <property type="match status" value="1"/>
</dbReference>
<evidence type="ECO:0000256" key="1">
    <source>
        <dbReference type="ARBA" id="ARBA00022679"/>
    </source>
</evidence>
<evidence type="ECO:0000259" key="3">
    <source>
        <dbReference type="PROSITE" id="PS51186"/>
    </source>
</evidence>
<keyword evidence="1 4" id="KW-0808">Transferase</keyword>
<dbReference type="GO" id="GO:0016747">
    <property type="term" value="F:acyltransferase activity, transferring groups other than amino-acyl groups"/>
    <property type="evidence" value="ECO:0007669"/>
    <property type="project" value="InterPro"/>
</dbReference>
<name>K9UNN7_CHAP6</name>
<evidence type="ECO:0000313" key="5">
    <source>
        <dbReference type="Proteomes" id="UP000010366"/>
    </source>
</evidence>
<sequence length="184" mass="20242">MDVNIRLASLADIPQLLSLIPESAISLQASYYTPAQIDGALGTMFNVDRQLIKDKTYFVAQSASQIVGCGGWSRRANAYGGDPIETDLEEGLLNPSFDAAKLRAFFVHPAWARKGIGSKIIRQSELAALAAGFQSIEIVATLAGEQLYCKFGYRTIDRFEISLPNNHTLPVVKMFKEFSEHGDR</sequence>
<gene>
    <name evidence="4" type="ORF">Cha6605_5376</name>
</gene>
<dbReference type="STRING" id="1173020.Cha6605_5376"/>
<accession>K9UNN7</accession>
<dbReference type="OrthoDB" id="118465at2"/>
<feature type="domain" description="N-acetyltransferase" evidence="3">
    <location>
        <begin position="3"/>
        <end position="176"/>
    </location>
</feature>
<keyword evidence="5" id="KW-1185">Reference proteome</keyword>
<dbReference type="eggNOG" id="COG3153">
    <property type="taxonomic scope" value="Bacteria"/>
</dbReference>
<evidence type="ECO:0000256" key="2">
    <source>
        <dbReference type="ARBA" id="ARBA00023315"/>
    </source>
</evidence>
<dbReference type="Gene3D" id="3.40.630.30">
    <property type="match status" value="1"/>
</dbReference>
<dbReference type="PROSITE" id="PS51186">
    <property type="entry name" value="GNAT"/>
    <property type="match status" value="1"/>
</dbReference>
<organism evidence="4 5">
    <name type="scientific">Chamaesiphon minutus (strain ATCC 27169 / PCC 6605)</name>
    <dbReference type="NCBI Taxonomy" id="1173020"/>
    <lineage>
        <taxon>Bacteria</taxon>
        <taxon>Bacillati</taxon>
        <taxon>Cyanobacteriota</taxon>
        <taxon>Cyanophyceae</taxon>
        <taxon>Gomontiellales</taxon>
        <taxon>Chamaesiphonaceae</taxon>
        <taxon>Chamaesiphon</taxon>
    </lineage>
</organism>
<dbReference type="SUPFAM" id="SSF55729">
    <property type="entry name" value="Acyl-CoA N-acyltransferases (Nat)"/>
    <property type="match status" value="1"/>
</dbReference>
<dbReference type="InterPro" id="IPR000182">
    <property type="entry name" value="GNAT_dom"/>
</dbReference>
<dbReference type="AlphaFoldDB" id="K9UNN7"/>